<name>A0AAV4NL71_CAEEX</name>
<reference evidence="1 2" key="1">
    <citation type="submission" date="2021-06" db="EMBL/GenBank/DDBJ databases">
        <title>Caerostris extrusa draft genome.</title>
        <authorList>
            <person name="Kono N."/>
            <person name="Arakawa K."/>
        </authorList>
    </citation>
    <scope>NUCLEOTIDE SEQUENCE [LARGE SCALE GENOMIC DNA]</scope>
</reference>
<dbReference type="EMBL" id="BPLR01003489">
    <property type="protein sequence ID" value="GIX85223.1"/>
    <property type="molecule type" value="Genomic_DNA"/>
</dbReference>
<evidence type="ECO:0000313" key="2">
    <source>
        <dbReference type="Proteomes" id="UP001054945"/>
    </source>
</evidence>
<protein>
    <submittedName>
        <fullName evidence="1">Uncharacterized protein</fullName>
    </submittedName>
</protein>
<comment type="caution">
    <text evidence="1">The sequence shown here is derived from an EMBL/GenBank/DDBJ whole genome shotgun (WGS) entry which is preliminary data.</text>
</comment>
<keyword evidence="2" id="KW-1185">Reference proteome</keyword>
<sequence length="80" mass="9144">MPIHLNQIPDIPEAPSKMLPERVFLQKSLERASTSNVEVVLNEVAAEYVVFLSAADNSPFLQLKRLLTRTCRNWEMDDCI</sequence>
<evidence type="ECO:0000313" key="1">
    <source>
        <dbReference type="EMBL" id="GIX85223.1"/>
    </source>
</evidence>
<proteinExistence type="predicted"/>
<accession>A0AAV4NL71</accession>
<organism evidence="1 2">
    <name type="scientific">Caerostris extrusa</name>
    <name type="common">Bark spider</name>
    <name type="synonym">Caerostris bankana</name>
    <dbReference type="NCBI Taxonomy" id="172846"/>
    <lineage>
        <taxon>Eukaryota</taxon>
        <taxon>Metazoa</taxon>
        <taxon>Ecdysozoa</taxon>
        <taxon>Arthropoda</taxon>
        <taxon>Chelicerata</taxon>
        <taxon>Arachnida</taxon>
        <taxon>Araneae</taxon>
        <taxon>Araneomorphae</taxon>
        <taxon>Entelegynae</taxon>
        <taxon>Araneoidea</taxon>
        <taxon>Araneidae</taxon>
        <taxon>Caerostris</taxon>
    </lineage>
</organism>
<dbReference type="AlphaFoldDB" id="A0AAV4NL71"/>
<gene>
    <name evidence="1" type="ORF">CEXT_561981</name>
</gene>
<dbReference type="Proteomes" id="UP001054945">
    <property type="component" value="Unassembled WGS sequence"/>
</dbReference>